<keyword evidence="5 7" id="KW-0472">Membrane</keyword>
<comment type="subcellular location">
    <subcellularLocation>
        <location evidence="1">Membrane</location>
        <topology evidence="1">Multi-pass membrane protein</topology>
    </subcellularLocation>
</comment>
<dbReference type="AlphaFoldDB" id="A0A9N9S3U0"/>
<sequence>MEKSEIKLDRSNGKSVFRRFLHPGPILTICIIKSITLQTLYLNSMWFPSHTSFYAFLNQALFITFSALTSFNFAMTAIIGPSYLPIGWKPKNRKHESYLQMCSICPDTFKAPRAHHCRKCERCVVKMDHHCPYVANCIGHSNQSHFIWFLFLAVVGCSHAAVILICSLYAGLYRDYYIYHQEYDKANVKLTTWSLILTIFNIGLSVGVVIAVGMLLFFQLRAVLRNRTGIEDWILDKAIYRRQAMARIARENGNTNFQTKPFVYPYHLGLRKNAAQVLNFSCLPIGDGINWPVVDGCDQYTLTREQLAQKAEKRMRTRRYQIVSKVTGSWFPLFSHGFKVCIHPPFTDEPRIKLDPDDLVNVTRWRKYWLFGEKIQEPSESTPIVQNGKTKEEKLDTKPKRVRGWFPRKAAIEFFEDNDSDNSDDDYEDNVVVEKKNK</sequence>
<dbReference type="GO" id="GO:0016020">
    <property type="term" value="C:membrane"/>
    <property type="evidence" value="ECO:0007669"/>
    <property type="project" value="UniProtKB-SubCell"/>
</dbReference>
<evidence type="ECO:0000313" key="11">
    <source>
        <dbReference type="Proteomes" id="UP001153620"/>
    </source>
</evidence>
<keyword evidence="4 7" id="KW-1133">Transmembrane helix</keyword>
<dbReference type="EC" id="2.3.1.225" evidence="7"/>
<dbReference type="InterPro" id="IPR001594">
    <property type="entry name" value="Palmitoyltrfase_DHHC"/>
</dbReference>
<dbReference type="OrthoDB" id="331948at2759"/>
<dbReference type="PANTHER" id="PTHR12246">
    <property type="entry name" value="PALMITOYLTRANSFERASE ZDHHC16"/>
    <property type="match status" value="1"/>
</dbReference>
<evidence type="ECO:0000256" key="1">
    <source>
        <dbReference type="ARBA" id="ARBA00004141"/>
    </source>
</evidence>
<feature type="transmembrane region" description="Helical" evidence="7">
    <location>
        <begin position="20"/>
        <end position="41"/>
    </location>
</feature>
<accession>A0A9N9S3U0</accession>
<dbReference type="Proteomes" id="UP001153620">
    <property type="component" value="Chromosome 3"/>
</dbReference>
<evidence type="ECO:0000259" key="9">
    <source>
        <dbReference type="Pfam" id="PF01529"/>
    </source>
</evidence>
<comment type="domain">
    <text evidence="7">The DHHC domain is required for palmitoyltransferase activity.</text>
</comment>
<comment type="similarity">
    <text evidence="7">Belongs to the DHHC palmitoyltransferase family.</text>
</comment>
<dbReference type="Pfam" id="PF01529">
    <property type="entry name" value="DHHC"/>
    <property type="match status" value="1"/>
</dbReference>
<name>A0A9N9S3U0_9DIPT</name>
<dbReference type="GO" id="GO:0019706">
    <property type="term" value="F:protein-cysteine S-palmitoyltransferase activity"/>
    <property type="evidence" value="ECO:0007669"/>
    <property type="project" value="UniProtKB-EC"/>
</dbReference>
<organism evidence="10 11">
    <name type="scientific">Chironomus riparius</name>
    <dbReference type="NCBI Taxonomy" id="315576"/>
    <lineage>
        <taxon>Eukaryota</taxon>
        <taxon>Metazoa</taxon>
        <taxon>Ecdysozoa</taxon>
        <taxon>Arthropoda</taxon>
        <taxon>Hexapoda</taxon>
        <taxon>Insecta</taxon>
        <taxon>Pterygota</taxon>
        <taxon>Neoptera</taxon>
        <taxon>Endopterygota</taxon>
        <taxon>Diptera</taxon>
        <taxon>Nematocera</taxon>
        <taxon>Chironomoidea</taxon>
        <taxon>Chironomidae</taxon>
        <taxon>Chironominae</taxon>
        <taxon>Chironomus</taxon>
    </lineage>
</organism>
<evidence type="ECO:0000256" key="3">
    <source>
        <dbReference type="ARBA" id="ARBA00022692"/>
    </source>
</evidence>
<evidence type="ECO:0000256" key="2">
    <source>
        <dbReference type="ARBA" id="ARBA00022679"/>
    </source>
</evidence>
<feature type="transmembrane region" description="Helical" evidence="7">
    <location>
        <begin position="61"/>
        <end position="84"/>
    </location>
</feature>
<feature type="transmembrane region" description="Helical" evidence="7">
    <location>
        <begin position="192"/>
        <end position="218"/>
    </location>
</feature>
<comment type="catalytic activity">
    <reaction evidence="7">
        <text>L-cysteinyl-[protein] + hexadecanoyl-CoA = S-hexadecanoyl-L-cysteinyl-[protein] + CoA</text>
        <dbReference type="Rhea" id="RHEA:36683"/>
        <dbReference type="Rhea" id="RHEA-COMP:10131"/>
        <dbReference type="Rhea" id="RHEA-COMP:11032"/>
        <dbReference type="ChEBI" id="CHEBI:29950"/>
        <dbReference type="ChEBI" id="CHEBI:57287"/>
        <dbReference type="ChEBI" id="CHEBI:57379"/>
        <dbReference type="ChEBI" id="CHEBI:74151"/>
        <dbReference type="EC" id="2.3.1.225"/>
    </reaction>
</comment>
<reference evidence="10" key="1">
    <citation type="submission" date="2022-01" db="EMBL/GenBank/DDBJ databases">
        <authorList>
            <person name="King R."/>
        </authorList>
    </citation>
    <scope>NUCLEOTIDE SEQUENCE</scope>
</reference>
<keyword evidence="6 7" id="KW-0012">Acyltransferase</keyword>
<proteinExistence type="inferred from homology"/>
<evidence type="ECO:0000256" key="4">
    <source>
        <dbReference type="ARBA" id="ARBA00022989"/>
    </source>
</evidence>
<evidence type="ECO:0000256" key="7">
    <source>
        <dbReference type="RuleBase" id="RU079119"/>
    </source>
</evidence>
<dbReference type="EMBL" id="OU895879">
    <property type="protein sequence ID" value="CAG9808398.1"/>
    <property type="molecule type" value="Genomic_DNA"/>
</dbReference>
<feature type="region of interest" description="Disordered" evidence="8">
    <location>
        <begin position="417"/>
        <end position="438"/>
    </location>
</feature>
<evidence type="ECO:0000256" key="6">
    <source>
        <dbReference type="ARBA" id="ARBA00023315"/>
    </source>
</evidence>
<reference evidence="10" key="2">
    <citation type="submission" date="2022-10" db="EMBL/GenBank/DDBJ databases">
        <authorList>
            <consortium name="ENA_rothamsted_submissions"/>
            <consortium name="culmorum"/>
            <person name="King R."/>
        </authorList>
    </citation>
    <scope>NUCLEOTIDE SEQUENCE</scope>
</reference>
<dbReference type="PROSITE" id="PS50216">
    <property type="entry name" value="DHHC"/>
    <property type="match status" value="1"/>
</dbReference>
<keyword evidence="3 7" id="KW-0812">Transmembrane</keyword>
<feature type="compositionally biased region" description="Acidic residues" evidence="8">
    <location>
        <begin position="417"/>
        <end position="431"/>
    </location>
</feature>
<keyword evidence="2 7" id="KW-0808">Transferase</keyword>
<evidence type="ECO:0000313" key="10">
    <source>
        <dbReference type="EMBL" id="CAG9808398.1"/>
    </source>
</evidence>
<evidence type="ECO:0000256" key="8">
    <source>
        <dbReference type="SAM" id="MobiDB-lite"/>
    </source>
</evidence>
<gene>
    <name evidence="10" type="ORF">CHIRRI_LOCUS11240</name>
</gene>
<dbReference type="InterPro" id="IPR039859">
    <property type="entry name" value="PFA4/ZDH16/20/ERF2-like"/>
</dbReference>
<evidence type="ECO:0000256" key="5">
    <source>
        <dbReference type="ARBA" id="ARBA00023136"/>
    </source>
</evidence>
<keyword evidence="11" id="KW-1185">Reference proteome</keyword>
<feature type="domain" description="Palmitoyltransferase DHHC" evidence="9">
    <location>
        <begin position="98"/>
        <end position="233"/>
    </location>
</feature>
<feature type="transmembrane region" description="Helical" evidence="7">
    <location>
        <begin position="146"/>
        <end position="172"/>
    </location>
</feature>
<protein>
    <recommendedName>
        <fullName evidence="7">Palmitoyltransferase</fullName>
        <ecNumber evidence="7">2.3.1.225</ecNumber>
    </recommendedName>
</protein>